<evidence type="ECO:0000256" key="9">
    <source>
        <dbReference type="ARBA" id="ARBA00039086"/>
    </source>
</evidence>
<proteinExistence type="inferred from homology"/>
<comment type="catalytic activity">
    <reaction evidence="6">
        <text>3-phenylpyruvate = enol-phenylpyruvate</text>
        <dbReference type="Rhea" id="RHEA:17097"/>
        <dbReference type="ChEBI" id="CHEBI:16815"/>
        <dbReference type="ChEBI" id="CHEBI:18005"/>
        <dbReference type="EC" id="5.3.2.1"/>
    </reaction>
</comment>
<evidence type="ECO:0000313" key="13">
    <source>
        <dbReference type="EMBL" id="KAK7085138.1"/>
    </source>
</evidence>
<dbReference type="InterPro" id="IPR001398">
    <property type="entry name" value="Macrophage_inhib_fac"/>
</dbReference>
<dbReference type="EC" id="5.3.3.12" evidence="8"/>
<evidence type="ECO:0000256" key="1">
    <source>
        <dbReference type="ARBA" id="ARBA00004613"/>
    </source>
</evidence>
<gene>
    <name evidence="13" type="ORF">SK128_000452</name>
</gene>
<dbReference type="GO" id="GO:0050178">
    <property type="term" value="F:phenylpyruvate tautomerase activity"/>
    <property type="evidence" value="ECO:0007669"/>
    <property type="project" value="UniProtKB-EC"/>
</dbReference>
<dbReference type="GO" id="GO:0004167">
    <property type="term" value="F:dopachrome isomerase activity"/>
    <property type="evidence" value="ECO:0007669"/>
    <property type="project" value="UniProtKB-EC"/>
</dbReference>
<evidence type="ECO:0000256" key="12">
    <source>
        <dbReference type="ARBA" id="ARBA00042730"/>
    </source>
</evidence>
<dbReference type="Proteomes" id="UP001381693">
    <property type="component" value="Unassembled WGS sequence"/>
</dbReference>
<evidence type="ECO:0000256" key="3">
    <source>
        <dbReference type="ARBA" id="ARBA00022514"/>
    </source>
</evidence>
<comment type="catalytic activity">
    <reaction evidence="7">
        <text>L-dopachrome = 5,6-dihydroxyindole-2-carboxylate</text>
        <dbReference type="Rhea" id="RHEA:13041"/>
        <dbReference type="ChEBI" id="CHEBI:16875"/>
        <dbReference type="ChEBI" id="CHEBI:57509"/>
        <dbReference type="EC" id="5.3.3.12"/>
    </reaction>
</comment>
<evidence type="ECO:0000256" key="11">
    <source>
        <dbReference type="ARBA" id="ARBA00041912"/>
    </source>
</evidence>
<keyword evidence="4" id="KW-0964">Secreted</keyword>
<dbReference type="Pfam" id="PF01187">
    <property type="entry name" value="MIF"/>
    <property type="match status" value="1"/>
</dbReference>
<dbReference type="InterPro" id="IPR014347">
    <property type="entry name" value="Tautomerase/MIF_sf"/>
</dbReference>
<comment type="caution">
    <text evidence="13">The sequence shown here is derived from an EMBL/GenBank/DDBJ whole genome shotgun (WGS) entry which is preliminary data.</text>
</comment>
<dbReference type="AlphaFoldDB" id="A0AAN8XSY1"/>
<comment type="similarity">
    <text evidence="2">Belongs to the MIF family.</text>
</comment>
<dbReference type="EMBL" id="JAXCGZ010001895">
    <property type="protein sequence ID" value="KAK7085138.1"/>
    <property type="molecule type" value="Genomic_DNA"/>
</dbReference>
<comment type="subcellular location">
    <subcellularLocation>
        <location evidence="1">Secreted</location>
    </subcellularLocation>
</comment>
<reference evidence="13 14" key="1">
    <citation type="submission" date="2023-11" db="EMBL/GenBank/DDBJ databases">
        <title>Halocaridina rubra genome assembly.</title>
        <authorList>
            <person name="Smith C."/>
        </authorList>
    </citation>
    <scope>NUCLEOTIDE SEQUENCE [LARGE SCALE GENOMIC DNA]</scope>
    <source>
        <strain evidence="13">EP-1</strain>
        <tissue evidence="13">Whole</tissue>
    </source>
</reference>
<evidence type="ECO:0000256" key="4">
    <source>
        <dbReference type="ARBA" id="ARBA00022525"/>
    </source>
</evidence>
<keyword evidence="3" id="KW-0202">Cytokine</keyword>
<name>A0AAN8XSY1_HALRR</name>
<dbReference type="GO" id="GO:0005125">
    <property type="term" value="F:cytokine activity"/>
    <property type="evidence" value="ECO:0007669"/>
    <property type="project" value="UniProtKB-KW"/>
</dbReference>
<dbReference type="InterPro" id="IPR019829">
    <property type="entry name" value="Macrophage_inhib_fac_CS"/>
</dbReference>
<dbReference type="SUPFAM" id="SSF55331">
    <property type="entry name" value="Tautomerase/MIF"/>
    <property type="match status" value="1"/>
</dbReference>
<evidence type="ECO:0000256" key="2">
    <source>
        <dbReference type="ARBA" id="ARBA00005851"/>
    </source>
</evidence>
<evidence type="ECO:0000256" key="10">
    <source>
        <dbReference type="ARBA" id="ARBA00041631"/>
    </source>
</evidence>
<evidence type="ECO:0000256" key="5">
    <source>
        <dbReference type="ARBA" id="ARBA00023235"/>
    </source>
</evidence>
<dbReference type="GO" id="GO:0005615">
    <property type="term" value="C:extracellular space"/>
    <property type="evidence" value="ECO:0007669"/>
    <property type="project" value="UniProtKB-KW"/>
</dbReference>
<protein>
    <recommendedName>
        <fullName evidence="12">L-dopachrome isomerase</fullName>
        <ecNumber evidence="9">5.3.2.1</ecNumber>
        <ecNumber evidence="8">5.3.3.12</ecNumber>
    </recommendedName>
    <alternativeName>
        <fullName evidence="10">L-dopachrome tautomerase</fullName>
    </alternativeName>
    <alternativeName>
        <fullName evidence="11">Phenylpyruvate tautomerase</fullName>
    </alternativeName>
</protein>
<dbReference type="PROSITE" id="PS01158">
    <property type="entry name" value="MIF"/>
    <property type="match status" value="1"/>
</dbReference>
<keyword evidence="14" id="KW-1185">Reference proteome</keyword>
<evidence type="ECO:0000256" key="7">
    <source>
        <dbReference type="ARBA" id="ARBA00036823"/>
    </source>
</evidence>
<dbReference type="Gene3D" id="3.30.429.10">
    <property type="entry name" value="Macrophage Migration Inhibitory Factor"/>
    <property type="match status" value="1"/>
</dbReference>
<organism evidence="13 14">
    <name type="scientific">Halocaridina rubra</name>
    <name type="common">Hawaiian red shrimp</name>
    <dbReference type="NCBI Taxonomy" id="373956"/>
    <lineage>
        <taxon>Eukaryota</taxon>
        <taxon>Metazoa</taxon>
        <taxon>Ecdysozoa</taxon>
        <taxon>Arthropoda</taxon>
        <taxon>Crustacea</taxon>
        <taxon>Multicrustacea</taxon>
        <taxon>Malacostraca</taxon>
        <taxon>Eumalacostraca</taxon>
        <taxon>Eucarida</taxon>
        <taxon>Decapoda</taxon>
        <taxon>Pleocyemata</taxon>
        <taxon>Caridea</taxon>
        <taxon>Atyoidea</taxon>
        <taxon>Atyidae</taxon>
        <taxon>Halocaridina</taxon>
    </lineage>
</organism>
<sequence length="120" mass="13101">MPQLEISTNIPKEKVTSDIILTLSKELTAAVGKPEQYITVRVLPDQLMSFGGTLEPCATAHIMSIGKLGIEENKAIAAKIFSAVEKLLGIPNDRMYILFNDQPSSNVGFKGTTFHQILGR</sequence>
<dbReference type="PANTHER" id="PTHR11954">
    <property type="entry name" value="D-DOPACHROME DECARBOXYLASE"/>
    <property type="match status" value="1"/>
</dbReference>
<accession>A0AAN8XSY1</accession>
<evidence type="ECO:0000256" key="6">
    <source>
        <dbReference type="ARBA" id="ARBA00036735"/>
    </source>
</evidence>
<dbReference type="EC" id="5.3.2.1" evidence="9"/>
<keyword evidence="5" id="KW-0413">Isomerase</keyword>
<dbReference type="PANTHER" id="PTHR11954:SF6">
    <property type="entry name" value="MACROPHAGE MIGRATION INHIBITORY FACTOR"/>
    <property type="match status" value="1"/>
</dbReference>
<evidence type="ECO:0000256" key="8">
    <source>
        <dbReference type="ARBA" id="ARBA00038932"/>
    </source>
</evidence>
<evidence type="ECO:0000313" key="14">
    <source>
        <dbReference type="Proteomes" id="UP001381693"/>
    </source>
</evidence>